<evidence type="ECO:0000313" key="2">
    <source>
        <dbReference type="Proteomes" id="UP001269400"/>
    </source>
</evidence>
<comment type="caution">
    <text evidence="1">The sequence shown here is derived from an EMBL/GenBank/DDBJ whole genome shotgun (WGS) entry which is preliminary data.</text>
</comment>
<evidence type="ECO:0008006" key="3">
    <source>
        <dbReference type="Google" id="ProtNLM"/>
    </source>
</evidence>
<name>A0AAX6NE67_PRIAR</name>
<evidence type="ECO:0000313" key="1">
    <source>
        <dbReference type="EMBL" id="MDU9694213.1"/>
    </source>
</evidence>
<dbReference type="Gene3D" id="1.10.30.50">
    <property type="match status" value="1"/>
</dbReference>
<accession>A0AAX6NE67</accession>
<dbReference type="AlphaFoldDB" id="A0AAX6NE67"/>
<dbReference type="RefSeq" id="WP_316911424.1">
    <property type="nucleotide sequence ID" value="NZ_JAPTGD010000002.1"/>
</dbReference>
<dbReference type="EMBL" id="JAPTGD010000002">
    <property type="protein sequence ID" value="MDU9694213.1"/>
    <property type="molecule type" value="Genomic_DNA"/>
</dbReference>
<sequence>MIKIKVDNPSTIEKIHLEHFKPIVLTKLYSEIIKARRENNKSLLGILYYLKANVDTILIGKKPELKELITKVEKYHYISLNKFSGIREQRIKEANGKQSPEVFKLLLQKFINKGFYPLRIHFEREGFIKEDPPNSVDSFKEVLVILEEKWKEHKEVLTRIFDYEAFSSAKKGWSAYELAELLNVRVCPYCNRMFTITIRKVNGEGNQTRPDFDHYYPKSSYQYLGLSLYNLIPSCLVCNRTMKGVNDFYKNEAIHPYEEEFLKVASFSTVLQDEDDESYKFLLGQSSNFNITFKIDTKDDDFKKRVQRSIEVFDIEKIYNSHKDVVLDIIRTARVYTDERFKELYDQVRYMYDSDEEFMQSFFLNYMATEDQDKRPFAKLTQDISKELGLSLKFSKRKETK</sequence>
<dbReference type="Proteomes" id="UP001269400">
    <property type="component" value="Unassembled WGS sequence"/>
</dbReference>
<gene>
    <name evidence="1" type="ORF">O0Q50_23795</name>
</gene>
<reference evidence="1" key="2">
    <citation type="submission" date="2022-12" db="EMBL/GenBank/DDBJ databases">
        <authorList>
            <person name="Dechsakulwatana C."/>
            <person name="Rungsihiranrut A."/>
            <person name="Muangchinda C."/>
            <person name="Ningthoujam R."/>
            <person name="Klankeo P."/>
            <person name="Pinyakong O."/>
        </authorList>
    </citation>
    <scope>NUCLEOTIDE SEQUENCE</scope>
    <source>
        <strain evidence="1">TL01-2</strain>
    </source>
</reference>
<protein>
    <recommendedName>
        <fullName evidence="3">HNH endonuclease</fullName>
    </recommendedName>
</protein>
<reference evidence="1" key="1">
    <citation type="journal article" date="2022" name="J Environ Chem Eng">
        <title>Biodegradation of petroleum oil using a constructed nonpathogenic and heavy metal-tolerant bacterial consortium isolated from marine sponges.</title>
        <authorList>
            <person name="Dechsakulwatana C."/>
            <person name="Rungsihiranrut A."/>
            <person name="Muangchinda C."/>
            <person name="Ningthoujam R."/>
            <person name="Klankeo P."/>
            <person name="Pinyakong O."/>
        </authorList>
    </citation>
    <scope>NUCLEOTIDE SEQUENCE</scope>
    <source>
        <strain evidence="1">TL01-2</strain>
    </source>
</reference>
<proteinExistence type="predicted"/>
<organism evidence="1 2">
    <name type="scientific">Priestia aryabhattai</name>
    <name type="common">Bacillus aryabhattai</name>
    <dbReference type="NCBI Taxonomy" id="412384"/>
    <lineage>
        <taxon>Bacteria</taxon>
        <taxon>Bacillati</taxon>
        <taxon>Bacillota</taxon>
        <taxon>Bacilli</taxon>
        <taxon>Bacillales</taxon>
        <taxon>Bacillaceae</taxon>
        <taxon>Priestia</taxon>
    </lineage>
</organism>